<dbReference type="AlphaFoldDB" id="A0A1A8ZLN0"/>
<accession>A0A1A8ZLN0</accession>
<dbReference type="Proteomes" id="UP000198765">
    <property type="component" value="Chromosome I"/>
</dbReference>
<gene>
    <name evidence="1" type="ORF">GA0070621_2163</name>
</gene>
<dbReference type="EMBL" id="LT594324">
    <property type="protein sequence ID" value="SBT44796.1"/>
    <property type="molecule type" value="Genomic_DNA"/>
</dbReference>
<dbReference type="RefSeq" id="WP_269455530.1">
    <property type="nucleotide sequence ID" value="NZ_LT594324.1"/>
</dbReference>
<evidence type="ECO:0000313" key="2">
    <source>
        <dbReference type="Proteomes" id="UP000198765"/>
    </source>
</evidence>
<evidence type="ECO:0000313" key="1">
    <source>
        <dbReference type="EMBL" id="SBT44796.1"/>
    </source>
</evidence>
<proteinExistence type="predicted"/>
<protein>
    <submittedName>
        <fullName evidence="1">Uncharacterized protein</fullName>
    </submittedName>
</protein>
<sequence>MGRTRQPRRNGGITALVEGFFGAAWFGWGHAAPPGGSIRG</sequence>
<keyword evidence="2" id="KW-1185">Reference proteome</keyword>
<name>A0A1A8ZLN0_9ACTN</name>
<dbReference type="PATRIC" id="fig|299146.4.peg.2234"/>
<organism evidence="1 2">
    <name type="scientific">Micromonospora narathiwatensis</name>
    <dbReference type="NCBI Taxonomy" id="299146"/>
    <lineage>
        <taxon>Bacteria</taxon>
        <taxon>Bacillati</taxon>
        <taxon>Actinomycetota</taxon>
        <taxon>Actinomycetes</taxon>
        <taxon>Micromonosporales</taxon>
        <taxon>Micromonosporaceae</taxon>
        <taxon>Micromonospora</taxon>
    </lineage>
</organism>
<reference evidence="1" key="1">
    <citation type="submission" date="2016-06" db="EMBL/GenBank/DDBJ databases">
        <authorList>
            <person name="Kjaerup R.B."/>
            <person name="Dalgaard T.S."/>
            <person name="Juul-Madsen H.R."/>
        </authorList>
    </citation>
    <scope>NUCLEOTIDE SEQUENCE [LARGE SCALE GENOMIC DNA]</scope>
    <source>
        <strain evidence="1">DSM 45248</strain>
    </source>
</reference>